<dbReference type="SUPFAM" id="SSF52540">
    <property type="entry name" value="P-loop containing nucleoside triphosphate hydrolases"/>
    <property type="match status" value="1"/>
</dbReference>
<dbReference type="InterPro" id="IPR014721">
    <property type="entry name" value="Ribsml_uS5_D2-typ_fold_subgr"/>
</dbReference>
<keyword evidence="3 8" id="KW-0378">Hydrolase</keyword>
<comment type="caution">
    <text evidence="11">The sequence shown here is derived from an EMBL/GenBank/DDBJ whole genome shotgun (WGS) entry which is preliminary data.</text>
</comment>
<evidence type="ECO:0000256" key="9">
    <source>
        <dbReference type="SAM" id="MobiDB-lite"/>
    </source>
</evidence>
<dbReference type="GO" id="GO:0016887">
    <property type="term" value="F:ATP hydrolysis activity"/>
    <property type="evidence" value="ECO:0007669"/>
    <property type="project" value="InterPro"/>
</dbReference>
<dbReference type="InterPro" id="IPR008268">
    <property type="entry name" value="Peptidase_S16_AS"/>
</dbReference>
<dbReference type="GO" id="GO:0004176">
    <property type="term" value="F:ATP-dependent peptidase activity"/>
    <property type="evidence" value="ECO:0007669"/>
    <property type="project" value="UniProtKB-UniRule"/>
</dbReference>
<dbReference type="GO" id="GO:0005524">
    <property type="term" value="F:ATP binding"/>
    <property type="evidence" value="ECO:0007669"/>
    <property type="project" value="UniProtKB-KW"/>
</dbReference>
<evidence type="ECO:0000313" key="12">
    <source>
        <dbReference type="Proteomes" id="UP001378960"/>
    </source>
</evidence>
<reference evidence="11 12" key="1">
    <citation type="journal article" date="2023" name="Elife">
        <title>Identification of key yeast species and microbe-microbe interactions impacting larval growth of Drosophila in the wild.</title>
        <authorList>
            <person name="Mure A."/>
            <person name="Sugiura Y."/>
            <person name="Maeda R."/>
            <person name="Honda K."/>
            <person name="Sakurai N."/>
            <person name="Takahashi Y."/>
            <person name="Watada M."/>
            <person name="Katoh T."/>
            <person name="Gotoh A."/>
            <person name="Gotoh Y."/>
            <person name="Taniguchi I."/>
            <person name="Nakamura K."/>
            <person name="Hayashi T."/>
            <person name="Katayama T."/>
            <person name="Uemura T."/>
            <person name="Hattori Y."/>
        </authorList>
    </citation>
    <scope>NUCLEOTIDE SEQUENCE [LARGE SCALE GENOMIC DNA]</scope>
    <source>
        <strain evidence="11 12">PK-24</strain>
    </source>
</reference>
<sequence length="982" mass="111467">MSMKLPTIAIVNSIPPLPGTSTTIKLSLQSTRPLLDEILQNSQLSPPTHKSITEVRNVLNKPNEKPIKLIKSNRGSKLETFPVIACVSYDTINNSFGNVGVIVEILNINLSTQNCVLTIRGKERIGFDESLKMVSNYNGNVEYIGSHNYEIFKITDDVNTDGVVENLLENLQLIKSYVNDFTKVDEPQFKSILQKLNPLSELMYIQLSDSSKPLQFQNFEKDLNKSLNTTLLLKYCDLYVTLFPFTYKQQFNYLNCTENSSRIENFKQLLSFVNVLFTKHLNIELVYESWTRLGRLNNGQYLQSKFIVNQFRALRDLLELVDPGSTKDKRIHTTTSTNNKSNIFNTSHTINTNNNKNNLIDDDEEEDGDDELKSIKDFISKLDIIHISKDGKTLLIKDYKRLKKMQKTTADYQQLHSYFDIVMDLPWESVEQSKSKNNIDLEKAQQILNNDHYGMDSVKERILEHIAILKLTQQSENPKPNSKAPILLLNGPPGVGKTSLAKSIAESLNCEFQRVSLGGINDFADIKGHRRTYVGSFPGLIIQSLRKSKSMKLVILLDEIDSISNSNNLKGNPEAALLELLDPEQNHNFTDHYIGFPIDLSNIIFIGTCNDQWRLSEPLRDRMETLDLDGYNYKEKVMIGKKYILPRQIIRNELRKDQVLINDEVLEQIAVMYTHEAGIRNFERLIGKICRKKAVELLIEKNGKYCSTVTKSDLIKYLGVPISFTDSEKYSSTNSLIQDDFGMVHGLSYNSDGSGSLLRFEMVGVPGNQNISCTGSLGSVLLESCEIAETLVEHLIQTHLFIGYDSQKLIDRLKNTNVHMHVPEGSIKKDGPSAGLTMTLCYLSLILEKPVSNEIAMTGEITLTAKALPIGGLKEKLLGASLSGKITKVIVSRLNRNDLIKVFVESIPDRLESKILLTKLVLDEEQCLLNKNKRYKFDKIVENWVKEEYGVEIKYVDDFMGVIEHAWNNEIQLVRKESRAHL</sequence>
<dbReference type="CDD" id="cd19500">
    <property type="entry name" value="RecA-like_Lon"/>
    <property type="match status" value="1"/>
</dbReference>
<evidence type="ECO:0000256" key="6">
    <source>
        <dbReference type="ARBA" id="ARBA00050665"/>
    </source>
</evidence>
<accession>A0AAV5R9T7</accession>
<dbReference type="Gene3D" id="1.10.8.60">
    <property type="match status" value="1"/>
</dbReference>
<dbReference type="InterPro" id="IPR027065">
    <property type="entry name" value="Lon_Prtase"/>
</dbReference>
<protein>
    <recommendedName>
        <fullName evidence="7">endopeptidase La</fullName>
        <ecNumber evidence="7">3.4.21.53</ecNumber>
    </recommendedName>
</protein>
<evidence type="ECO:0000256" key="2">
    <source>
        <dbReference type="ARBA" id="ARBA00022741"/>
    </source>
</evidence>
<dbReference type="Pfam" id="PF05362">
    <property type="entry name" value="Lon_C"/>
    <property type="match status" value="1"/>
</dbReference>
<proteinExistence type="inferred from homology"/>
<gene>
    <name evidence="11" type="ORF">DAPK24_049140</name>
</gene>
<dbReference type="Gene3D" id="3.30.230.10">
    <property type="match status" value="1"/>
</dbReference>
<dbReference type="GO" id="GO:0030163">
    <property type="term" value="P:protein catabolic process"/>
    <property type="evidence" value="ECO:0007669"/>
    <property type="project" value="InterPro"/>
</dbReference>
<organism evidence="11 12">
    <name type="scientific">Pichia kluyveri</name>
    <name type="common">Yeast</name>
    <dbReference type="NCBI Taxonomy" id="36015"/>
    <lineage>
        <taxon>Eukaryota</taxon>
        <taxon>Fungi</taxon>
        <taxon>Dikarya</taxon>
        <taxon>Ascomycota</taxon>
        <taxon>Saccharomycotina</taxon>
        <taxon>Pichiomycetes</taxon>
        <taxon>Pichiales</taxon>
        <taxon>Pichiaceae</taxon>
        <taxon>Pichia</taxon>
    </lineage>
</organism>
<comment type="similarity">
    <text evidence="8">Belongs to the peptidase S16 family.</text>
</comment>
<evidence type="ECO:0000256" key="8">
    <source>
        <dbReference type="PROSITE-ProRule" id="PRU01122"/>
    </source>
</evidence>
<feature type="domain" description="Lon proteolytic" evidence="10">
    <location>
        <begin position="738"/>
        <end position="969"/>
    </location>
</feature>
<dbReference type="PANTHER" id="PTHR10046">
    <property type="entry name" value="ATP DEPENDENT LON PROTEASE FAMILY MEMBER"/>
    <property type="match status" value="1"/>
</dbReference>
<dbReference type="PROSITE" id="PS01046">
    <property type="entry name" value="LON_SER"/>
    <property type="match status" value="1"/>
</dbReference>
<dbReference type="SMART" id="SM00382">
    <property type="entry name" value="AAA"/>
    <property type="match status" value="1"/>
</dbReference>
<dbReference type="Gene3D" id="3.40.50.300">
    <property type="entry name" value="P-loop containing nucleotide triphosphate hydrolases"/>
    <property type="match status" value="1"/>
</dbReference>
<dbReference type="Proteomes" id="UP001378960">
    <property type="component" value="Unassembled WGS sequence"/>
</dbReference>
<evidence type="ECO:0000256" key="5">
    <source>
        <dbReference type="ARBA" id="ARBA00022840"/>
    </source>
</evidence>
<keyword evidence="2" id="KW-0547">Nucleotide-binding</keyword>
<dbReference type="AlphaFoldDB" id="A0AAV5R9T7"/>
<evidence type="ECO:0000259" key="10">
    <source>
        <dbReference type="PROSITE" id="PS51786"/>
    </source>
</evidence>
<dbReference type="InterPro" id="IPR020568">
    <property type="entry name" value="Ribosomal_Su5_D2-typ_SF"/>
</dbReference>
<dbReference type="InterPro" id="IPR027417">
    <property type="entry name" value="P-loop_NTPase"/>
</dbReference>
<comment type="catalytic activity">
    <reaction evidence="6">
        <text>Hydrolysis of proteins in presence of ATP.</text>
        <dbReference type="EC" id="3.4.21.53"/>
    </reaction>
</comment>
<evidence type="ECO:0000256" key="4">
    <source>
        <dbReference type="ARBA" id="ARBA00022825"/>
    </source>
</evidence>
<dbReference type="InterPro" id="IPR003959">
    <property type="entry name" value="ATPase_AAA_core"/>
</dbReference>
<keyword evidence="1 8" id="KW-0645">Protease</keyword>
<dbReference type="GO" id="GO:0006508">
    <property type="term" value="P:proteolysis"/>
    <property type="evidence" value="ECO:0007669"/>
    <property type="project" value="UniProtKB-KW"/>
</dbReference>
<dbReference type="FunFam" id="3.40.50.300:FF:000021">
    <property type="entry name" value="Lon protease homolog"/>
    <property type="match status" value="1"/>
</dbReference>
<evidence type="ECO:0000313" key="11">
    <source>
        <dbReference type="EMBL" id="GMM48316.1"/>
    </source>
</evidence>
<dbReference type="InterPro" id="IPR008269">
    <property type="entry name" value="Lon_proteolytic"/>
</dbReference>
<feature type="region of interest" description="Disordered" evidence="9">
    <location>
        <begin position="329"/>
        <end position="348"/>
    </location>
</feature>
<evidence type="ECO:0000256" key="7">
    <source>
        <dbReference type="ARBA" id="ARBA00066743"/>
    </source>
</evidence>
<keyword evidence="12" id="KW-1185">Reference proteome</keyword>
<keyword evidence="4 8" id="KW-0720">Serine protease</keyword>
<keyword evidence="5" id="KW-0067">ATP-binding</keyword>
<dbReference type="InterPro" id="IPR054594">
    <property type="entry name" value="Lon_lid"/>
</dbReference>
<dbReference type="PROSITE" id="PS51786">
    <property type="entry name" value="LON_PROTEOLYTIC"/>
    <property type="match status" value="1"/>
</dbReference>
<feature type="compositionally biased region" description="Polar residues" evidence="9">
    <location>
        <begin position="333"/>
        <end position="348"/>
    </location>
</feature>
<dbReference type="Pfam" id="PF00004">
    <property type="entry name" value="AAA"/>
    <property type="match status" value="1"/>
</dbReference>
<dbReference type="EMBL" id="BTGB01000009">
    <property type="protein sequence ID" value="GMM48316.1"/>
    <property type="molecule type" value="Genomic_DNA"/>
</dbReference>
<feature type="active site" evidence="8">
    <location>
        <position position="876"/>
    </location>
</feature>
<feature type="active site" evidence="8">
    <location>
        <position position="833"/>
    </location>
</feature>
<dbReference type="InterPro" id="IPR003593">
    <property type="entry name" value="AAA+_ATPase"/>
</dbReference>
<evidence type="ECO:0000256" key="3">
    <source>
        <dbReference type="ARBA" id="ARBA00022801"/>
    </source>
</evidence>
<dbReference type="EC" id="3.4.21.53" evidence="7"/>
<dbReference type="Pfam" id="PF22667">
    <property type="entry name" value="Lon_lid"/>
    <property type="match status" value="1"/>
</dbReference>
<dbReference type="PRINTS" id="PR00830">
    <property type="entry name" value="ENDOLAPTASE"/>
</dbReference>
<dbReference type="SUPFAM" id="SSF54211">
    <property type="entry name" value="Ribosomal protein S5 domain 2-like"/>
    <property type="match status" value="1"/>
</dbReference>
<dbReference type="GO" id="GO:0004252">
    <property type="term" value="F:serine-type endopeptidase activity"/>
    <property type="evidence" value="ECO:0007669"/>
    <property type="project" value="UniProtKB-UniRule"/>
</dbReference>
<evidence type="ECO:0000256" key="1">
    <source>
        <dbReference type="ARBA" id="ARBA00022670"/>
    </source>
</evidence>
<name>A0AAV5R9T7_PICKL</name>